<organism evidence="1 2">
    <name type="scientific">Aromia moschata</name>
    <dbReference type="NCBI Taxonomy" id="1265417"/>
    <lineage>
        <taxon>Eukaryota</taxon>
        <taxon>Metazoa</taxon>
        <taxon>Ecdysozoa</taxon>
        <taxon>Arthropoda</taxon>
        <taxon>Hexapoda</taxon>
        <taxon>Insecta</taxon>
        <taxon>Pterygota</taxon>
        <taxon>Neoptera</taxon>
        <taxon>Endopterygota</taxon>
        <taxon>Coleoptera</taxon>
        <taxon>Polyphaga</taxon>
        <taxon>Cucujiformia</taxon>
        <taxon>Chrysomeloidea</taxon>
        <taxon>Cerambycidae</taxon>
        <taxon>Cerambycinae</taxon>
        <taxon>Callichromatini</taxon>
        <taxon>Aromia</taxon>
    </lineage>
</organism>
<dbReference type="GO" id="GO:0003676">
    <property type="term" value="F:nucleic acid binding"/>
    <property type="evidence" value="ECO:0007669"/>
    <property type="project" value="InterPro"/>
</dbReference>
<accession>A0AAV8YU54</accession>
<dbReference type="Gene3D" id="3.30.420.10">
    <property type="entry name" value="Ribonuclease H-like superfamily/Ribonuclease H"/>
    <property type="match status" value="1"/>
</dbReference>
<dbReference type="EMBL" id="JAPWTK010000046">
    <property type="protein sequence ID" value="KAJ8954596.1"/>
    <property type="molecule type" value="Genomic_DNA"/>
</dbReference>
<dbReference type="AlphaFoldDB" id="A0AAV8YU54"/>
<dbReference type="InterPro" id="IPR036397">
    <property type="entry name" value="RNaseH_sf"/>
</dbReference>
<proteinExistence type="predicted"/>
<reference evidence="1" key="1">
    <citation type="journal article" date="2023" name="Insect Mol. Biol.">
        <title>Genome sequencing provides insights into the evolution of gene families encoding plant cell wall-degrading enzymes in longhorned beetles.</title>
        <authorList>
            <person name="Shin N.R."/>
            <person name="Okamura Y."/>
            <person name="Kirsch R."/>
            <person name="Pauchet Y."/>
        </authorList>
    </citation>
    <scope>NUCLEOTIDE SEQUENCE</scope>
    <source>
        <strain evidence="1">AMC_N1</strain>
    </source>
</reference>
<keyword evidence="2" id="KW-1185">Reference proteome</keyword>
<dbReference type="PANTHER" id="PTHR47326">
    <property type="entry name" value="TRANSPOSABLE ELEMENT TC3 TRANSPOSASE-LIKE PROTEIN"/>
    <property type="match status" value="1"/>
</dbReference>
<name>A0AAV8YU54_9CUCU</name>
<dbReference type="Proteomes" id="UP001162162">
    <property type="component" value="Unassembled WGS sequence"/>
</dbReference>
<comment type="caution">
    <text evidence="1">The sequence shown here is derived from an EMBL/GenBank/DDBJ whole genome shotgun (WGS) entry which is preliminary data.</text>
</comment>
<protein>
    <submittedName>
        <fullName evidence="1">Uncharacterized protein</fullName>
    </submittedName>
</protein>
<dbReference type="PANTHER" id="PTHR47326:SF1">
    <property type="entry name" value="HTH PSQ-TYPE DOMAIN-CONTAINING PROTEIN"/>
    <property type="match status" value="1"/>
</dbReference>
<sequence length="179" mass="21293">MEDVSFKNFTETQVSSICIFHSPAFKRDRFFTKGGVLPISITQITRIIFFFDNIIWSDEAKFTKNGVFTRHNSHYWSDYNVHPFRERNFQESWQCNAYCAIRNDGVVALEFYQDNLNGERYLNILRNFEINYLDNLPLADYRNIYHQHDGAPPHNGYLINNHLQNLFYDQWIANNGPHL</sequence>
<evidence type="ECO:0000313" key="2">
    <source>
        <dbReference type="Proteomes" id="UP001162162"/>
    </source>
</evidence>
<gene>
    <name evidence="1" type="ORF">NQ318_003127</name>
</gene>
<evidence type="ECO:0000313" key="1">
    <source>
        <dbReference type="EMBL" id="KAJ8954596.1"/>
    </source>
</evidence>